<protein>
    <submittedName>
        <fullName evidence="1">Uncharacterized protein</fullName>
    </submittedName>
</protein>
<proteinExistence type="predicted"/>
<comment type="caution">
    <text evidence="1">The sequence shown here is derived from an EMBL/GenBank/DDBJ whole genome shotgun (WGS) entry which is preliminary data.</text>
</comment>
<reference evidence="1 2" key="1">
    <citation type="submission" date="2020-08" db="EMBL/GenBank/DDBJ databases">
        <title>Genomic Encyclopedia of Type Strains, Phase IV (KMG-V): Genome sequencing to study the core and pangenomes of soil and plant-associated prokaryotes.</title>
        <authorList>
            <person name="Whitman W."/>
        </authorList>
    </citation>
    <scope>NUCLEOTIDE SEQUENCE [LARGE SCALE GENOMIC DNA]</scope>
    <source>
        <strain evidence="1 2">X5P2</strain>
    </source>
</reference>
<dbReference type="EMBL" id="JACHEB010000002">
    <property type="protein sequence ID" value="MBB5327328.1"/>
    <property type="molecule type" value="Genomic_DNA"/>
</dbReference>
<gene>
    <name evidence="1" type="ORF">HDF14_000933</name>
</gene>
<sequence length="72" mass="8630">MNFLASKNAPRFSTLFWVVLSVRSWLPWKRLYFGGFFEVFGFDFDSEQIRFLGGHPFVCGWRSYYQQGFKQT</sequence>
<name>A0A9X0QBS6_9BACT</name>
<dbReference type="AlphaFoldDB" id="A0A9X0QBS6"/>
<dbReference type="Proteomes" id="UP000535182">
    <property type="component" value="Unassembled WGS sequence"/>
</dbReference>
<evidence type="ECO:0000313" key="1">
    <source>
        <dbReference type="EMBL" id="MBB5327328.1"/>
    </source>
</evidence>
<keyword evidence="2" id="KW-1185">Reference proteome</keyword>
<organism evidence="1 2">
    <name type="scientific">Tunturiibacter gelidiferens</name>
    <dbReference type="NCBI Taxonomy" id="3069689"/>
    <lineage>
        <taxon>Bacteria</taxon>
        <taxon>Pseudomonadati</taxon>
        <taxon>Acidobacteriota</taxon>
        <taxon>Terriglobia</taxon>
        <taxon>Terriglobales</taxon>
        <taxon>Acidobacteriaceae</taxon>
        <taxon>Tunturiibacter</taxon>
    </lineage>
</organism>
<accession>A0A9X0QBS6</accession>
<evidence type="ECO:0000313" key="2">
    <source>
        <dbReference type="Proteomes" id="UP000535182"/>
    </source>
</evidence>
<dbReference type="RefSeq" id="WP_183973946.1">
    <property type="nucleotide sequence ID" value="NZ_JACHEB010000002.1"/>
</dbReference>